<organism evidence="4 5">
    <name type="scientific">Neogobius melanostomus</name>
    <name type="common">round goby</name>
    <dbReference type="NCBI Taxonomy" id="47308"/>
    <lineage>
        <taxon>Eukaryota</taxon>
        <taxon>Metazoa</taxon>
        <taxon>Chordata</taxon>
        <taxon>Craniata</taxon>
        <taxon>Vertebrata</taxon>
        <taxon>Euteleostomi</taxon>
        <taxon>Actinopterygii</taxon>
        <taxon>Neopterygii</taxon>
        <taxon>Teleostei</taxon>
        <taxon>Neoteleostei</taxon>
        <taxon>Acanthomorphata</taxon>
        <taxon>Gobiaria</taxon>
        <taxon>Gobiiformes</taxon>
        <taxon>Gobioidei</taxon>
        <taxon>Gobiidae</taxon>
        <taxon>Benthophilinae</taxon>
        <taxon>Neogobiini</taxon>
        <taxon>Neogobius</taxon>
    </lineage>
</organism>
<dbReference type="GO" id="GO:0042147">
    <property type="term" value="P:retrograde transport, endosome to Golgi"/>
    <property type="evidence" value="ECO:0007669"/>
    <property type="project" value="UniProtKB-UniRule"/>
</dbReference>
<dbReference type="Pfam" id="PF08700">
    <property type="entry name" value="VPS51_Exo84_N"/>
    <property type="match status" value="1"/>
</dbReference>
<proteinExistence type="inferred from homology"/>
<sequence>FVYVLIAGSSCGFDGSVADDASKRRKVHGMLKLYYGLNDEGKPVELAESLDPCDINGPHFDPELYLNKLRRECSLGELMDHETCMVKQIRSLDSDMQTLVYENYNKFISATGIDFYKYISAIPLCAAAIQPSPVLQGHPRRLSRHHGQAGSRAEAKVQVMTVMCYFLVNMISIHF</sequence>
<dbReference type="Ensembl" id="ENSNMLT00000042245.1">
    <property type="protein sequence ID" value="ENSNMLP00000037941.1"/>
    <property type="gene ID" value="ENSNMLG00000023450.1"/>
</dbReference>
<keyword evidence="3" id="KW-0967">Endosome</keyword>
<evidence type="ECO:0000256" key="2">
    <source>
        <dbReference type="ARBA" id="ARBA00016122"/>
    </source>
</evidence>
<dbReference type="GO" id="GO:0016020">
    <property type="term" value="C:membrane"/>
    <property type="evidence" value="ECO:0007669"/>
    <property type="project" value="TreeGrafter"/>
</dbReference>
<dbReference type="AlphaFoldDB" id="A0A8C6UNA3"/>
<reference evidence="4" key="2">
    <citation type="submission" date="2025-09" db="UniProtKB">
        <authorList>
            <consortium name="Ensembl"/>
        </authorList>
    </citation>
    <scope>IDENTIFICATION</scope>
</reference>
<dbReference type="InterPro" id="IPR014812">
    <property type="entry name" value="Vps51"/>
</dbReference>
<dbReference type="GO" id="GO:0032456">
    <property type="term" value="P:endocytic recycling"/>
    <property type="evidence" value="ECO:0007669"/>
    <property type="project" value="UniProtKB-UniRule"/>
</dbReference>
<keyword evidence="3" id="KW-0653">Protein transport</keyword>
<evidence type="ECO:0000313" key="5">
    <source>
        <dbReference type="Proteomes" id="UP000694523"/>
    </source>
</evidence>
<keyword evidence="3" id="KW-0445">Lipid transport</keyword>
<evidence type="ECO:0000256" key="1">
    <source>
        <dbReference type="ARBA" id="ARBA00006080"/>
    </source>
</evidence>
<dbReference type="Proteomes" id="UP000694523">
    <property type="component" value="Unplaced"/>
</dbReference>
<keyword evidence="3" id="KW-0333">Golgi apparatus</keyword>
<accession>A0A8C6UNA3</accession>
<dbReference type="GO" id="GO:0006869">
    <property type="term" value="P:lipid transport"/>
    <property type="evidence" value="ECO:0007669"/>
    <property type="project" value="UniProtKB-UniRule"/>
</dbReference>
<dbReference type="PANTHER" id="PTHR15954">
    <property type="entry name" value="VACUOLAR PROTEIN SORTING-ASSOCIATED PROTEIN 51 HOMOLOG"/>
    <property type="match status" value="1"/>
</dbReference>
<keyword evidence="3" id="KW-0813">Transport</keyword>
<dbReference type="GO" id="GO:0015031">
    <property type="term" value="P:protein transport"/>
    <property type="evidence" value="ECO:0007669"/>
    <property type="project" value="UniProtKB-UniRule"/>
</dbReference>
<dbReference type="GO" id="GO:0007041">
    <property type="term" value="P:lysosomal transport"/>
    <property type="evidence" value="ECO:0007669"/>
    <property type="project" value="TreeGrafter"/>
</dbReference>
<dbReference type="GO" id="GO:0048193">
    <property type="term" value="P:Golgi vesicle transport"/>
    <property type="evidence" value="ECO:0007669"/>
    <property type="project" value="TreeGrafter"/>
</dbReference>
<dbReference type="GO" id="GO:0005829">
    <property type="term" value="C:cytosol"/>
    <property type="evidence" value="ECO:0007669"/>
    <property type="project" value="GOC"/>
</dbReference>
<evidence type="ECO:0000313" key="4">
    <source>
        <dbReference type="Ensembl" id="ENSNMLP00000037941.1"/>
    </source>
</evidence>
<dbReference type="PANTHER" id="PTHR15954:SF4">
    <property type="entry name" value="VACUOLAR PROTEIN SORTING-ASSOCIATED PROTEIN 51 HOMOLOG"/>
    <property type="match status" value="1"/>
</dbReference>
<protein>
    <recommendedName>
        <fullName evidence="2 3">Vacuolar protein sorting-associated protein 51 homolog</fullName>
    </recommendedName>
</protein>
<comment type="function">
    <text evidence="3">Involved in retrograde transport from early and late endosomes to the late Golgi. The GARP complex is required for the maintenance of protein retrieval from endosomes to the TGN, acid hydrolase sorting, lysosome function, endosomal cholesterol traffic and autophagy. Acts as component of the EARP complex that is involved in endocytic recycling.</text>
</comment>
<comment type="subunit">
    <text evidence="3">Component of the Golgi-associated retrograde protein (GARP) complex. Component of the endosome-associated retrograde protein (EARP) complex.</text>
</comment>
<evidence type="ECO:0000256" key="3">
    <source>
        <dbReference type="RuleBase" id="RU368010"/>
    </source>
</evidence>
<reference evidence="4" key="1">
    <citation type="submission" date="2025-08" db="UniProtKB">
        <authorList>
            <consortium name="Ensembl"/>
        </authorList>
    </citation>
    <scope>IDENTIFICATION</scope>
</reference>
<comment type="subcellular location">
    <subcellularLocation>
        <location evidence="3">Golgi apparatus</location>
        <location evidence="3">trans-Golgi network</location>
    </subcellularLocation>
    <subcellularLocation>
        <location evidence="3">Recycling endosome</location>
    </subcellularLocation>
    <text evidence="3">Localizes to the trans-Golgi network as part of the GARP complex, while it localizes to recycling endosomes as part of the EARP complex.</text>
</comment>
<dbReference type="GO" id="GO:0000938">
    <property type="term" value="C:GARP complex"/>
    <property type="evidence" value="ECO:0007669"/>
    <property type="project" value="UniProtKB-UniRule"/>
</dbReference>
<name>A0A8C6UNA3_9GOBI</name>
<keyword evidence="5" id="KW-1185">Reference proteome</keyword>
<dbReference type="GO" id="GO:0007030">
    <property type="term" value="P:Golgi organization"/>
    <property type="evidence" value="ECO:0007669"/>
    <property type="project" value="UniProtKB-UniRule"/>
</dbReference>
<dbReference type="GO" id="GO:1990745">
    <property type="term" value="C:EARP complex"/>
    <property type="evidence" value="ECO:0007669"/>
    <property type="project" value="UniProtKB-UniRule"/>
</dbReference>
<comment type="similarity">
    <text evidence="1 3">Belongs to the VPS51 family.</text>
</comment>